<dbReference type="InterPro" id="IPR027417">
    <property type="entry name" value="P-loop_NTPase"/>
</dbReference>
<protein>
    <submittedName>
        <fullName evidence="4">ATPase-like protein</fullName>
    </submittedName>
</protein>
<dbReference type="EMBL" id="LGTL01000005">
    <property type="protein sequence ID" value="KPA82428.1"/>
    <property type="molecule type" value="Genomic_DNA"/>
</dbReference>
<feature type="domain" description="AAA+ ATPase" evidence="3">
    <location>
        <begin position="169"/>
        <end position="303"/>
    </location>
</feature>
<sequence length="517" mass="55821">MMEAKKIEETRTLVQQANSVLLEHLKQTPRTSLSQSERRRLRELLRSLLPSLSIVRSFEHLHRFRSVYVTVENAVEQVLTCPALSETETPPDDGTRPTGETANASLFSEAAQLAAPTPRAAPTHPADAEADAAPMWKNFYGCQEAILALRQATTLPLRYPTLFTGPRRPWRRLLLYGPPGTGKTQLAAATATEFNAVFLSVSAADLLSKWVGESEKQVRHAFAQAAAAGPRCILFFDEVDALCGARGGQGESEVARRLKTEFLLHLQNVAATVVVLAATNLPWELDAAIVRRFDRFVHVGLPSLEDKLQFLRDGMRGAANTVTDAQLRRVAEQTKGFSLVDLRRLLSDAVMAPVTEWLSGRSSFQCKTTDGNAVQNGRAASEEKCGGGALLPANETSLSSTLPCRVHCGGEEVDDDRANGEQRVLGDASSGSETSANAGFTTSSACTSANGTQSPVDASLAEILSTTSDASLDRACEFDVPSVEVKHFEEALRRVVATTPAADAARYSSWSSHVVQS</sequence>
<dbReference type="OMA" id="RYATWRC"/>
<dbReference type="PANTHER" id="PTHR23074">
    <property type="entry name" value="AAA DOMAIN-CONTAINING"/>
    <property type="match status" value="1"/>
</dbReference>
<keyword evidence="5" id="KW-1185">Reference proteome</keyword>
<dbReference type="PROSITE" id="PS00674">
    <property type="entry name" value="AAA"/>
    <property type="match status" value="1"/>
</dbReference>
<gene>
    <name evidence="4" type="ORF">ABB37_03497</name>
</gene>
<dbReference type="InterPro" id="IPR003959">
    <property type="entry name" value="ATPase_AAA_core"/>
</dbReference>
<dbReference type="SMART" id="SM00382">
    <property type="entry name" value="AAA"/>
    <property type="match status" value="1"/>
</dbReference>
<dbReference type="VEuPathDB" id="TriTrypDB:LpyrH10_05_3570"/>
<dbReference type="Pfam" id="PF00004">
    <property type="entry name" value="AAA"/>
    <property type="match status" value="1"/>
</dbReference>
<feature type="region of interest" description="Disordered" evidence="2">
    <location>
        <begin position="412"/>
        <end position="452"/>
    </location>
</feature>
<dbReference type="GO" id="GO:0007033">
    <property type="term" value="P:vacuole organization"/>
    <property type="evidence" value="ECO:0007669"/>
    <property type="project" value="TreeGrafter"/>
</dbReference>
<dbReference type="RefSeq" id="XP_015660867.1">
    <property type="nucleotide sequence ID" value="XM_015800860.1"/>
</dbReference>
<dbReference type="Gene3D" id="1.10.8.60">
    <property type="match status" value="1"/>
</dbReference>
<keyword evidence="1" id="KW-0067">ATP-binding</keyword>
<dbReference type="InterPro" id="IPR050304">
    <property type="entry name" value="MT-severing_AAA_ATPase"/>
</dbReference>
<dbReference type="AlphaFoldDB" id="A0A0N0DX08"/>
<dbReference type="GeneID" id="26903788"/>
<dbReference type="OrthoDB" id="263010at2759"/>
<keyword evidence="1" id="KW-0547">Nucleotide-binding</keyword>
<proteinExistence type="inferred from homology"/>
<reference evidence="4 5" key="1">
    <citation type="submission" date="2015-07" db="EMBL/GenBank/DDBJ databases">
        <title>High-quality genome of monoxenous trypanosomatid Leptomonas pyrrhocoris.</title>
        <authorList>
            <person name="Flegontov P."/>
            <person name="Butenko A."/>
            <person name="Firsov S."/>
            <person name="Vlcek C."/>
            <person name="Logacheva M.D."/>
            <person name="Field M."/>
            <person name="Filatov D."/>
            <person name="Flegontova O."/>
            <person name="Gerasimov E."/>
            <person name="Jackson A.P."/>
            <person name="Kelly S."/>
            <person name="Opperdoes F."/>
            <person name="O'Reilly A."/>
            <person name="Votypka J."/>
            <person name="Yurchenko V."/>
            <person name="Lukes J."/>
        </authorList>
    </citation>
    <scope>NUCLEOTIDE SEQUENCE [LARGE SCALE GENOMIC DNA]</scope>
    <source>
        <strain evidence="4">H10</strain>
    </source>
</reference>
<dbReference type="InterPro" id="IPR003593">
    <property type="entry name" value="AAA+_ATPase"/>
</dbReference>
<evidence type="ECO:0000256" key="1">
    <source>
        <dbReference type="RuleBase" id="RU003651"/>
    </source>
</evidence>
<dbReference type="GO" id="GO:0016197">
    <property type="term" value="P:endosomal transport"/>
    <property type="evidence" value="ECO:0007669"/>
    <property type="project" value="TreeGrafter"/>
</dbReference>
<evidence type="ECO:0000313" key="4">
    <source>
        <dbReference type="EMBL" id="KPA82428.1"/>
    </source>
</evidence>
<dbReference type="InterPro" id="IPR003960">
    <property type="entry name" value="ATPase_AAA_CS"/>
</dbReference>
<dbReference type="Gene3D" id="3.40.50.300">
    <property type="entry name" value="P-loop containing nucleotide triphosphate hydrolases"/>
    <property type="match status" value="1"/>
</dbReference>
<evidence type="ECO:0000256" key="2">
    <source>
        <dbReference type="SAM" id="MobiDB-lite"/>
    </source>
</evidence>
<dbReference type="Proteomes" id="UP000037923">
    <property type="component" value="Unassembled WGS sequence"/>
</dbReference>
<feature type="compositionally biased region" description="Polar residues" evidence="2">
    <location>
        <begin position="429"/>
        <end position="452"/>
    </location>
</feature>
<dbReference type="SUPFAM" id="SSF52540">
    <property type="entry name" value="P-loop containing nucleoside triphosphate hydrolases"/>
    <property type="match status" value="1"/>
</dbReference>
<dbReference type="PANTHER" id="PTHR23074:SF163">
    <property type="entry name" value="TRANSPORT PROTEIN 4A, PUTATIVE-RELATED"/>
    <property type="match status" value="1"/>
</dbReference>
<evidence type="ECO:0000313" key="5">
    <source>
        <dbReference type="Proteomes" id="UP000037923"/>
    </source>
</evidence>
<evidence type="ECO:0000259" key="3">
    <source>
        <dbReference type="SMART" id="SM00382"/>
    </source>
</evidence>
<comment type="caution">
    <text evidence="4">The sequence shown here is derived from an EMBL/GenBank/DDBJ whole genome shotgun (WGS) entry which is preliminary data.</text>
</comment>
<name>A0A0N0DX08_LEPPY</name>
<organism evidence="4 5">
    <name type="scientific">Leptomonas pyrrhocoris</name>
    <name type="common">Firebug parasite</name>
    <dbReference type="NCBI Taxonomy" id="157538"/>
    <lineage>
        <taxon>Eukaryota</taxon>
        <taxon>Discoba</taxon>
        <taxon>Euglenozoa</taxon>
        <taxon>Kinetoplastea</taxon>
        <taxon>Metakinetoplastina</taxon>
        <taxon>Trypanosomatida</taxon>
        <taxon>Trypanosomatidae</taxon>
        <taxon>Leishmaniinae</taxon>
        <taxon>Leptomonas</taxon>
    </lineage>
</organism>
<dbReference type="GO" id="GO:0016887">
    <property type="term" value="F:ATP hydrolysis activity"/>
    <property type="evidence" value="ECO:0007669"/>
    <property type="project" value="InterPro"/>
</dbReference>
<dbReference type="GO" id="GO:0005524">
    <property type="term" value="F:ATP binding"/>
    <property type="evidence" value="ECO:0007669"/>
    <property type="project" value="UniProtKB-KW"/>
</dbReference>
<accession>A0A0N0DX08</accession>
<comment type="similarity">
    <text evidence="1">Belongs to the AAA ATPase family.</text>
</comment>